<dbReference type="Proteomes" id="UP001626550">
    <property type="component" value="Unassembled WGS sequence"/>
</dbReference>
<dbReference type="InterPro" id="IPR044542">
    <property type="entry name" value="NAA30-like"/>
</dbReference>
<accession>A0ABD2Q7X6</accession>
<dbReference type="SUPFAM" id="SSF55729">
    <property type="entry name" value="Acyl-CoA N-acyltransferases (Nat)"/>
    <property type="match status" value="1"/>
</dbReference>
<keyword evidence="1" id="KW-0808">Transferase</keyword>
<dbReference type="PANTHER" id="PTHR45896:SF1">
    <property type="entry name" value="N-ALPHA-ACETYLTRANSFERASE 30"/>
    <property type="match status" value="1"/>
</dbReference>
<gene>
    <name evidence="5" type="primary">NAA30</name>
    <name evidence="5" type="ORF">Ciccas_005708</name>
</gene>
<dbReference type="InterPro" id="IPR016181">
    <property type="entry name" value="Acyl_CoA_acyltransferase"/>
</dbReference>
<dbReference type="GO" id="GO:0016746">
    <property type="term" value="F:acyltransferase activity"/>
    <property type="evidence" value="ECO:0007669"/>
    <property type="project" value="UniProtKB-KW"/>
</dbReference>
<organism evidence="5 6">
    <name type="scientific">Cichlidogyrus casuarinus</name>
    <dbReference type="NCBI Taxonomy" id="1844966"/>
    <lineage>
        <taxon>Eukaryota</taxon>
        <taxon>Metazoa</taxon>
        <taxon>Spiralia</taxon>
        <taxon>Lophotrochozoa</taxon>
        <taxon>Platyhelminthes</taxon>
        <taxon>Monogenea</taxon>
        <taxon>Monopisthocotylea</taxon>
        <taxon>Dactylogyridea</taxon>
        <taxon>Ancyrocephalidae</taxon>
        <taxon>Cichlidogyrus</taxon>
    </lineage>
</organism>
<sequence length="212" mass="24485">MHLNQTSVKPLGVDKRNKILYRRVSLLYDFGRIYDLSKECFDIGYTMTSFWQYVGYWPHLCLVATTFKGEIIGFLLGGAQINYGQPKIGVVNMLAVKEPYRNQGVGQKLMQLILHIMSAEFCVAVRLDTAEMNFAAQNVYERFGYFKEKLNNNFYSSRENGYSMILPLRANTKPLCDRIREEREQYDKDYPDIISYYSSSVADLLADGIKSN</sequence>
<comment type="similarity">
    <text evidence="3">Belongs to the acetyltransferase family. MAK3 subfamily.</text>
</comment>
<keyword evidence="2" id="KW-0012">Acyltransferase</keyword>
<evidence type="ECO:0000313" key="5">
    <source>
        <dbReference type="EMBL" id="KAL3315655.1"/>
    </source>
</evidence>
<evidence type="ECO:0000256" key="2">
    <source>
        <dbReference type="ARBA" id="ARBA00023315"/>
    </source>
</evidence>
<dbReference type="AlphaFoldDB" id="A0ABD2Q7X6"/>
<evidence type="ECO:0000259" key="4">
    <source>
        <dbReference type="PROSITE" id="PS51186"/>
    </source>
</evidence>
<evidence type="ECO:0000256" key="1">
    <source>
        <dbReference type="ARBA" id="ARBA00022679"/>
    </source>
</evidence>
<dbReference type="PROSITE" id="PS51186">
    <property type="entry name" value="GNAT"/>
    <property type="match status" value="1"/>
</dbReference>
<dbReference type="Gene3D" id="3.40.630.30">
    <property type="match status" value="1"/>
</dbReference>
<feature type="domain" description="N-acetyltransferase" evidence="4">
    <location>
        <begin position="19"/>
        <end position="169"/>
    </location>
</feature>
<evidence type="ECO:0000256" key="3">
    <source>
        <dbReference type="ARBA" id="ARBA00024025"/>
    </source>
</evidence>
<evidence type="ECO:0000313" key="6">
    <source>
        <dbReference type="Proteomes" id="UP001626550"/>
    </source>
</evidence>
<comment type="caution">
    <text evidence="5">The sequence shown here is derived from an EMBL/GenBank/DDBJ whole genome shotgun (WGS) entry which is preliminary data.</text>
</comment>
<reference evidence="5 6" key="1">
    <citation type="submission" date="2024-11" db="EMBL/GenBank/DDBJ databases">
        <title>Adaptive evolution of stress response genes in parasites aligns with host niche diversity.</title>
        <authorList>
            <person name="Hahn C."/>
            <person name="Resl P."/>
        </authorList>
    </citation>
    <scope>NUCLEOTIDE SEQUENCE [LARGE SCALE GENOMIC DNA]</scope>
    <source>
        <strain evidence="5">EGGRZ-B1_66</strain>
        <tissue evidence="5">Body</tissue>
    </source>
</reference>
<dbReference type="CDD" id="cd04301">
    <property type="entry name" value="NAT_SF"/>
    <property type="match status" value="1"/>
</dbReference>
<dbReference type="PANTHER" id="PTHR45896">
    <property type="entry name" value="N-ALPHA-ACETYLTRANSFERASE 30"/>
    <property type="match status" value="1"/>
</dbReference>
<dbReference type="InterPro" id="IPR000182">
    <property type="entry name" value="GNAT_dom"/>
</dbReference>
<name>A0ABD2Q7X6_9PLAT</name>
<proteinExistence type="inferred from homology"/>
<dbReference type="GO" id="GO:0005737">
    <property type="term" value="C:cytoplasm"/>
    <property type="evidence" value="ECO:0007669"/>
    <property type="project" value="UniProtKB-ARBA"/>
</dbReference>
<dbReference type="Pfam" id="PF00583">
    <property type="entry name" value="Acetyltransf_1"/>
    <property type="match status" value="1"/>
</dbReference>
<dbReference type="EMBL" id="JBJKFK010000696">
    <property type="protein sequence ID" value="KAL3315655.1"/>
    <property type="molecule type" value="Genomic_DNA"/>
</dbReference>
<protein>
    <submittedName>
        <fullName evidence="5">N-alpha-acetyltransferase 30</fullName>
    </submittedName>
</protein>
<keyword evidence="6" id="KW-1185">Reference proteome</keyword>